<organism evidence="1 2">
    <name type="scientific">Erysiphe pulchra</name>
    <dbReference type="NCBI Taxonomy" id="225359"/>
    <lineage>
        <taxon>Eukaryota</taxon>
        <taxon>Fungi</taxon>
        <taxon>Dikarya</taxon>
        <taxon>Ascomycota</taxon>
        <taxon>Pezizomycotina</taxon>
        <taxon>Leotiomycetes</taxon>
        <taxon>Erysiphales</taxon>
        <taxon>Erysiphaceae</taxon>
        <taxon>Erysiphe</taxon>
    </lineage>
</organism>
<evidence type="ECO:0000313" key="1">
    <source>
        <dbReference type="EMBL" id="POS84917.1"/>
    </source>
</evidence>
<keyword evidence="2" id="KW-1185">Reference proteome</keyword>
<dbReference type="Proteomes" id="UP000237438">
    <property type="component" value="Unassembled WGS sequence"/>
</dbReference>
<dbReference type="STRING" id="225359.A0A2S4PSA9"/>
<dbReference type="Pfam" id="PF14223">
    <property type="entry name" value="Retrotran_gag_2"/>
    <property type="match status" value="1"/>
</dbReference>
<protein>
    <submittedName>
        <fullName evidence="1">Uncharacterized protein</fullName>
    </submittedName>
</protein>
<comment type="caution">
    <text evidence="1">The sequence shown here is derived from an EMBL/GenBank/DDBJ whole genome shotgun (WGS) entry which is preliminary data.</text>
</comment>
<dbReference type="AlphaFoldDB" id="A0A2S4PSA9"/>
<reference evidence="1 2" key="1">
    <citation type="submission" date="2017-10" db="EMBL/GenBank/DDBJ databases">
        <title>Development of genomic resources for the powdery mildew, Erysiphe pulchra.</title>
        <authorList>
            <person name="Wadl P.A."/>
            <person name="Mack B.M."/>
            <person name="Moore G."/>
            <person name="Beltz S.B."/>
        </authorList>
    </citation>
    <scope>NUCLEOTIDE SEQUENCE [LARGE SCALE GENOMIC DNA]</scope>
    <source>
        <strain evidence="1">Cflorida</strain>
    </source>
</reference>
<dbReference type="OrthoDB" id="4364246at2759"/>
<accession>A0A2S4PSA9</accession>
<name>A0A2S4PSA9_9PEZI</name>
<dbReference type="EMBL" id="PEDP01000803">
    <property type="protein sequence ID" value="POS84917.1"/>
    <property type="molecule type" value="Genomic_DNA"/>
</dbReference>
<evidence type="ECO:0000313" key="2">
    <source>
        <dbReference type="Proteomes" id="UP000237438"/>
    </source>
</evidence>
<gene>
    <name evidence="1" type="ORF">EPUL_002972</name>
</gene>
<proteinExistence type="predicted"/>
<sequence>MTLEEVHPVILEHVKWAGPSRSTLAPSIHPTPIIRNMSTKPSPLILYGENTIRNNFASNFNDFSMSIIPREVTSLFDRINKLDEHNWATWKYHIKDNMEMCNLWEIFPGDEQRLDRYCVEETKQWIRRAQGKVDLVWKFWNMRCDEGGSVREHVGNMRTIHVELAELGIIIEIYLLASAMSKSLPPSYDMYVSTIFASVRDLDEADPNYFAQKIFEEEQC</sequence>